<sequence>MIDGTITCVPTDTLLYKRDGLSEIYFKLCRIQLQTPSYTPEKTGFNTPFGIDLAYIGPRGLDEAPEQTVEFDPLEYEKRTSM</sequence>
<comment type="caution">
    <text evidence="1">The sequence shown here is derived from an EMBL/GenBank/DDBJ whole genome shotgun (WGS) entry which is preliminary data.</text>
</comment>
<evidence type="ECO:0000313" key="1">
    <source>
        <dbReference type="EMBL" id="RHX89601.1"/>
    </source>
</evidence>
<dbReference type="Proteomes" id="UP000265798">
    <property type="component" value="Unassembled WGS sequence"/>
</dbReference>
<accession>A0A396Z286</accession>
<gene>
    <name evidence="1" type="ORF">DLM75_11540</name>
</gene>
<reference evidence="2" key="1">
    <citation type="submission" date="2018-05" db="EMBL/GenBank/DDBJ databases">
        <title>Leptospira yasudae sp. nov. and Leptospira stimsonii sp. nov., two pathogenic species of the genus Leptospira isolated from environmental sources.</title>
        <authorList>
            <person name="Casanovas-Massana A."/>
            <person name="Hamond C."/>
            <person name="Santos L.A."/>
            <person name="Hacker K.P."/>
            <person name="Balassiano I."/>
            <person name="Medeiros M.A."/>
            <person name="Reis M.G."/>
            <person name="Ko A.I."/>
            <person name="Wunder E.A."/>
        </authorList>
    </citation>
    <scope>NUCLEOTIDE SEQUENCE [LARGE SCALE GENOMIC DNA]</scope>
    <source>
        <strain evidence="2">Yale</strain>
    </source>
</reference>
<organism evidence="1 2">
    <name type="scientific">Leptospira stimsonii</name>
    <dbReference type="NCBI Taxonomy" id="2202203"/>
    <lineage>
        <taxon>Bacteria</taxon>
        <taxon>Pseudomonadati</taxon>
        <taxon>Spirochaetota</taxon>
        <taxon>Spirochaetia</taxon>
        <taxon>Leptospirales</taxon>
        <taxon>Leptospiraceae</taxon>
        <taxon>Leptospira</taxon>
    </lineage>
</organism>
<dbReference type="EMBL" id="QHCT01000003">
    <property type="protein sequence ID" value="RHX89601.1"/>
    <property type="molecule type" value="Genomic_DNA"/>
</dbReference>
<dbReference type="AlphaFoldDB" id="A0A396Z286"/>
<proteinExistence type="predicted"/>
<evidence type="ECO:0000313" key="2">
    <source>
        <dbReference type="Proteomes" id="UP000265798"/>
    </source>
</evidence>
<protein>
    <submittedName>
        <fullName evidence="1">Uncharacterized protein</fullName>
    </submittedName>
</protein>
<name>A0A396Z286_9LEPT</name>